<sequence length="96" mass="10561">MVKDVTDGAPSVALVAIKPFGLQIATVYFSSLPKVSGGYQIRQKAHVHHLLPVLFIGTKGWPVHRIGFFKTVQSLQYALARYHSMNPAKVTASNTR</sequence>
<dbReference type="AlphaFoldDB" id="A0A165AZX5"/>
<dbReference type="InParanoid" id="A0A165AZX5"/>
<proteinExistence type="predicted"/>
<keyword evidence="2" id="KW-1185">Reference proteome</keyword>
<reference evidence="1 2" key="1">
    <citation type="journal article" date="2016" name="Mol. Biol. Evol.">
        <title>Comparative Genomics of Early-Diverging Mushroom-Forming Fungi Provides Insights into the Origins of Lignocellulose Decay Capabilities.</title>
        <authorList>
            <person name="Nagy L.G."/>
            <person name="Riley R."/>
            <person name="Tritt A."/>
            <person name="Adam C."/>
            <person name="Daum C."/>
            <person name="Floudas D."/>
            <person name="Sun H."/>
            <person name="Yadav J.S."/>
            <person name="Pangilinan J."/>
            <person name="Larsson K.H."/>
            <person name="Matsuura K."/>
            <person name="Barry K."/>
            <person name="Labutti K."/>
            <person name="Kuo R."/>
            <person name="Ohm R.A."/>
            <person name="Bhattacharya S.S."/>
            <person name="Shirouzu T."/>
            <person name="Yoshinaga Y."/>
            <person name="Martin F.M."/>
            <person name="Grigoriev I.V."/>
            <person name="Hibbett D.S."/>
        </authorList>
    </citation>
    <scope>NUCLEOTIDE SEQUENCE [LARGE SCALE GENOMIC DNA]</scope>
    <source>
        <strain evidence="1 2">93-53</strain>
    </source>
</reference>
<gene>
    <name evidence="1" type="ORF">LAESUDRAFT_732720</name>
</gene>
<dbReference type="Proteomes" id="UP000076871">
    <property type="component" value="Unassembled WGS sequence"/>
</dbReference>
<evidence type="ECO:0000313" key="1">
    <source>
        <dbReference type="EMBL" id="KZS99967.1"/>
    </source>
</evidence>
<dbReference type="RefSeq" id="XP_040757708.1">
    <property type="nucleotide sequence ID" value="XM_040910291.1"/>
</dbReference>
<dbReference type="GeneID" id="63827320"/>
<accession>A0A165AZX5</accession>
<protein>
    <submittedName>
        <fullName evidence="1">Uncharacterized protein</fullName>
    </submittedName>
</protein>
<dbReference type="EMBL" id="KV427703">
    <property type="protein sequence ID" value="KZS99967.1"/>
    <property type="molecule type" value="Genomic_DNA"/>
</dbReference>
<organism evidence="1 2">
    <name type="scientific">Laetiporus sulphureus 93-53</name>
    <dbReference type="NCBI Taxonomy" id="1314785"/>
    <lineage>
        <taxon>Eukaryota</taxon>
        <taxon>Fungi</taxon>
        <taxon>Dikarya</taxon>
        <taxon>Basidiomycota</taxon>
        <taxon>Agaricomycotina</taxon>
        <taxon>Agaricomycetes</taxon>
        <taxon>Polyporales</taxon>
        <taxon>Laetiporus</taxon>
    </lineage>
</organism>
<evidence type="ECO:0000313" key="2">
    <source>
        <dbReference type="Proteomes" id="UP000076871"/>
    </source>
</evidence>
<name>A0A165AZX5_9APHY</name>